<feature type="transmembrane region" description="Helical" evidence="5">
    <location>
        <begin position="217"/>
        <end position="240"/>
    </location>
</feature>
<feature type="transmembrane region" description="Helical" evidence="5">
    <location>
        <begin position="157"/>
        <end position="181"/>
    </location>
</feature>
<feature type="transmembrane region" description="Helical" evidence="5">
    <location>
        <begin position="187"/>
        <end position="205"/>
    </location>
</feature>
<evidence type="ECO:0000256" key="5">
    <source>
        <dbReference type="SAM" id="Phobius"/>
    </source>
</evidence>
<organism evidence="6 7">
    <name type="scientific">Dinoroseobacter shibae (strain DSM 16493 / NCIMB 14021 / DFL 12)</name>
    <dbReference type="NCBI Taxonomy" id="398580"/>
    <lineage>
        <taxon>Bacteria</taxon>
        <taxon>Pseudomonadati</taxon>
        <taxon>Pseudomonadota</taxon>
        <taxon>Alphaproteobacteria</taxon>
        <taxon>Rhodobacterales</taxon>
        <taxon>Roseobacteraceae</taxon>
        <taxon>Dinoroseobacter</taxon>
    </lineage>
</organism>
<evidence type="ECO:0000313" key="7">
    <source>
        <dbReference type="Proteomes" id="UP000006833"/>
    </source>
</evidence>
<reference evidence="7" key="1">
    <citation type="journal article" date="2010" name="ISME J.">
        <title>The complete genome sequence of the algal symbiont Dinoroseobacter shibae: a hitchhiker's guide to life in the sea.</title>
        <authorList>
            <person name="Wagner-Dobler I."/>
            <person name="Ballhausen B."/>
            <person name="Berger M."/>
            <person name="Brinkhoff T."/>
            <person name="Buchholz I."/>
            <person name="Bunk B."/>
            <person name="Cypionka H."/>
            <person name="Daniel R."/>
            <person name="Drepper T."/>
            <person name="Gerdts G."/>
            <person name="Hahnke S."/>
            <person name="Han C."/>
            <person name="Jahn D."/>
            <person name="Kalhoefer D."/>
            <person name="Kiss H."/>
            <person name="Klenk H.P."/>
            <person name="Kyrpides N."/>
            <person name="Liebl W."/>
            <person name="Liesegang H."/>
            <person name="Meincke L."/>
            <person name="Pati A."/>
            <person name="Petersen J."/>
            <person name="Piekarski T."/>
            <person name="Pommerenke C."/>
            <person name="Pradella S."/>
            <person name="Pukall R."/>
            <person name="Rabus R."/>
            <person name="Stackebrandt E."/>
            <person name="Thole S."/>
            <person name="Thompson L."/>
            <person name="Tielen P."/>
            <person name="Tomasch J."/>
            <person name="von Jan M."/>
            <person name="Wanphrut N."/>
            <person name="Wichels A."/>
            <person name="Zech H."/>
            <person name="Simon M."/>
        </authorList>
    </citation>
    <scope>NUCLEOTIDE SEQUENCE [LARGE SCALE GENOMIC DNA]</scope>
    <source>
        <strain evidence="7">DSM 16493 / NCIMB 14021 / DFL 12</strain>
    </source>
</reference>
<feature type="transmembrane region" description="Helical" evidence="5">
    <location>
        <begin position="23"/>
        <end position="46"/>
    </location>
</feature>
<protein>
    <recommendedName>
        <fullName evidence="8">GMP synthase</fullName>
    </recommendedName>
</protein>
<dbReference type="Pfam" id="PF01988">
    <property type="entry name" value="VIT1"/>
    <property type="match status" value="1"/>
</dbReference>
<evidence type="ECO:0008006" key="8">
    <source>
        <dbReference type="Google" id="ProtNLM"/>
    </source>
</evidence>
<evidence type="ECO:0000313" key="6">
    <source>
        <dbReference type="EMBL" id="ABV93378.1"/>
    </source>
</evidence>
<dbReference type="AlphaFoldDB" id="A8LL14"/>
<evidence type="ECO:0000256" key="1">
    <source>
        <dbReference type="ARBA" id="ARBA00004127"/>
    </source>
</evidence>
<dbReference type="InterPro" id="IPR008217">
    <property type="entry name" value="Ccc1_fam"/>
</dbReference>
<evidence type="ECO:0000256" key="3">
    <source>
        <dbReference type="ARBA" id="ARBA00022989"/>
    </source>
</evidence>
<dbReference type="HOGENOM" id="CLU_038957_2_0_5"/>
<dbReference type="GO" id="GO:0005384">
    <property type="term" value="F:manganese ion transmembrane transporter activity"/>
    <property type="evidence" value="ECO:0007669"/>
    <property type="project" value="InterPro"/>
</dbReference>
<dbReference type="PANTHER" id="PTHR31851">
    <property type="entry name" value="FE(2+)/MN(2+) TRANSPORTER PCL1"/>
    <property type="match status" value="1"/>
</dbReference>
<dbReference type="GO" id="GO:0012505">
    <property type="term" value="C:endomembrane system"/>
    <property type="evidence" value="ECO:0007669"/>
    <property type="project" value="UniProtKB-SubCell"/>
</dbReference>
<dbReference type="EMBL" id="CP000830">
    <property type="protein sequence ID" value="ABV93378.1"/>
    <property type="molecule type" value="Genomic_DNA"/>
</dbReference>
<proteinExistence type="predicted"/>
<accession>A8LL14</accession>
<dbReference type="STRING" id="398580.Dshi_1636"/>
<gene>
    <name evidence="6" type="ordered locus">Dshi_1636</name>
</gene>
<keyword evidence="2 5" id="KW-0812">Transmembrane</keyword>
<dbReference type="GO" id="GO:0030026">
    <property type="term" value="P:intracellular manganese ion homeostasis"/>
    <property type="evidence" value="ECO:0007669"/>
    <property type="project" value="InterPro"/>
</dbReference>
<comment type="subcellular location">
    <subcellularLocation>
        <location evidence="1">Endomembrane system</location>
        <topology evidence="1">Multi-pass membrane protein</topology>
    </subcellularLocation>
</comment>
<keyword evidence="3 5" id="KW-1133">Transmembrane helix</keyword>
<keyword evidence="7" id="KW-1185">Reference proteome</keyword>
<dbReference type="Proteomes" id="UP000006833">
    <property type="component" value="Chromosome"/>
</dbReference>
<name>A8LL14_DINSH</name>
<dbReference type="RefSeq" id="WP_012178308.1">
    <property type="nucleotide sequence ID" value="NC_009952.1"/>
</dbReference>
<evidence type="ECO:0000256" key="2">
    <source>
        <dbReference type="ARBA" id="ARBA00022692"/>
    </source>
</evidence>
<dbReference type="KEGG" id="dsh:Dshi_1636"/>
<keyword evidence="4 5" id="KW-0472">Membrane</keyword>
<sequence>MDLKAHIKSAHGISALNARLRQIVYGGNDGIVTTFAVVAGFAGAGAEGTAQIGAVAVILFGLANLFADAASMGLGEYLSSRAERDVYRKNRREEIRRFRTETVSERKEVLAILAEKGLSGSDARAFADQLEHHPELMADFMMLYEFGLSAPEDGEEVWNGLTTFISFLAFGVLPLLPFFFGVAEADALAVSAGSSLGALLLLGLLRAQATGERHLRCVVETLLVGLVCGAVAYVVGWVVMSG</sequence>
<dbReference type="eggNOG" id="COG1814">
    <property type="taxonomic scope" value="Bacteria"/>
</dbReference>
<feature type="transmembrane region" description="Helical" evidence="5">
    <location>
        <begin position="52"/>
        <end position="74"/>
    </location>
</feature>
<evidence type="ECO:0000256" key="4">
    <source>
        <dbReference type="ARBA" id="ARBA00023136"/>
    </source>
</evidence>